<evidence type="ECO:0000313" key="7">
    <source>
        <dbReference type="Proteomes" id="UP000055014"/>
    </source>
</evidence>
<feature type="active site" description="Proton acceptor" evidence="4">
    <location>
        <position position="197"/>
    </location>
</feature>
<dbReference type="Gene3D" id="3.40.1090.10">
    <property type="entry name" value="Cytosolic phospholipase A2 catalytic domain"/>
    <property type="match status" value="2"/>
</dbReference>
<dbReference type="EMBL" id="LGGW01000028">
    <property type="protein sequence ID" value="KUK90593.1"/>
    <property type="molecule type" value="Genomic_DNA"/>
</dbReference>
<evidence type="ECO:0000256" key="4">
    <source>
        <dbReference type="PROSITE-ProRule" id="PRU01161"/>
    </source>
</evidence>
<dbReference type="Proteomes" id="UP000055014">
    <property type="component" value="Unassembled WGS sequence"/>
</dbReference>
<dbReference type="Pfam" id="PF01734">
    <property type="entry name" value="Patatin"/>
    <property type="match status" value="1"/>
</dbReference>
<name>A0A101I882_9BACT</name>
<dbReference type="SUPFAM" id="SSF52151">
    <property type="entry name" value="FabD/lysophospholipase-like"/>
    <property type="match status" value="1"/>
</dbReference>
<dbReference type="GO" id="GO:0016787">
    <property type="term" value="F:hydrolase activity"/>
    <property type="evidence" value="ECO:0007669"/>
    <property type="project" value="UniProtKB-UniRule"/>
</dbReference>
<keyword evidence="3 4" id="KW-0443">Lipid metabolism</keyword>
<dbReference type="PROSITE" id="PS51635">
    <property type="entry name" value="PNPLA"/>
    <property type="match status" value="1"/>
</dbReference>
<dbReference type="InterPro" id="IPR050301">
    <property type="entry name" value="NTE"/>
</dbReference>
<dbReference type="InterPro" id="IPR002641">
    <property type="entry name" value="PNPLA_dom"/>
</dbReference>
<evidence type="ECO:0000256" key="3">
    <source>
        <dbReference type="ARBA" id="ARBA00023098"/>
    </source>
</evidence>
<feature type="short sequence motif" description="GXGXXG" evidence="4">
    <location>
        <begin position="27"/>
        <end position="32"/>
    </location>
</feature>
<dbReference type="InterPro" id="IPR016035">
    <property type="entry name" value="Acyl_Trfase/lysoPLipase"/>
</dbReference>
<dbReference type="GO" id="GO:0016042">
    <property type="term" value="P:lipid catabolic process"/>
    <property type="evidence" value="ECO:0007669"/>
    <property type="project" value="UniProtKB-UniRule"/>
</dbReference>
<dbReference type="AlphaFoldDB" id="A0A101I882"/>
<evidence type="ECO:0000259" key="5">
    <source>
        <dbReference type="PROSITE" id="PS51635"/>
    </source>
</evidence>
<feature type="short sequence motif" description="GXSXG" evidence="4">
    <location>
        <begin position="54"/>
        <end position="58"/>
    </location>
</feature>
<evidence type="ECO:0000256" key="1">
    <source>
        <dbReference type="ARBA" id="ARBA00022801"/>
    </source>
</evidence>
<sequence length="429" mass="47801">MKRFLLVFVFMIPLMLYSRSVGLVLSGGGAKGGYEIGAWKALLDLGIEIGGVYGTSVGSLNAAAISQGDFDKALNVWRDISEESVMKPTEAEKKLIEAYGGGVDWSLGELYQGAVDVINQGIDVTPLKELLRSLISEELVRSSSIDFGLVTFDLTDLRPEMVFIEDIPQGSLIEYIMASADFPGFRTVVIDGKAFVDGGVYSNQPVEMALERGFREIILVDIGRIALRDRIARLQAFLAGANLIHIRPRVMYGSTLDFDAEKTRLQIEEGYLDTLAAFGLLKGEYTYIFEDRDVFKEMFDSLSQDEKIAAIEIVSDLQDCDDPDRFYSELLSSLGKIYKRDDPMIVLVDELASILEVPSLVLYSMAEVLDAIQSAHAEKDFQDQGTSLIPYERMLDFVLFLHDKSEVPSPPERFDMFKSSFMILEGVEE</sequence>
<feature type="domain" description="PNPLA" evidence="5">
    <location>
        <begin position="23"/>
        <end position="210"/>
    </location>
</feature>
<dbReference type="PATRIC" id="fig|1236046.5.peg.1721"/>
<dbReference type="PANTHER" id="PTHR14226:SF29">
    <property type="entry name" value="NEUROPATHY TARGET ESTERASE SWS"/>
    <property type="match status" value="1"/>
</dbReference>
<feature type="short sequence motif" description="DGA/G" evidence="4">
    <location>
        <begin position="197"/>
        <end position="199"/>
    </location>
</feature>
<accession>A0A101I882</accession>
<evidence type="ECO:0000313" key="6">
    <source>
        <dbReference type="EMBL" id="KUK90593.1"/>
    </source>
</evidence>
<gene>
    <name evidence="6" type="ORF">XE02_0484</name>
</gene>
<reference evidence="7" key="1">
    <citation type="journal article" date="2015" name="MBio">
        <title>Genome-Resolved Metagenomic Analysis Reveals Roles for Candidate Phyla and Other Microbial Community Members in Biogeochemical Transformations in Oil Reservoirs.</title>
        <authorList>
            <person name="Hu P."/>
            <person name="Tom L."/>
            <person name="Singh A."/>
            <person name="Thomas B.C."/>
            <person name="Baker B.J."/>
            <person name="Piceno Y.M."/>
            <person name="Andersen G.L."/>
            <person name="Banfield J.F."/>
        </authorList>
    </citation>
    <scope>NUCLEOTIDE SEQUENCE [LARGE SCALE GENOMIC DNA]</scope>
</reference>
<dbReference type="CDD" id="cd07209">
    <property type="entry name" value="Pat_hypo_Ecoli_Z1214_like"/>
    <property type="match status" value="1"/>
</dbReference>
<feature type="active site" description="Nucleophile" evidence="4">
    <location>
        <position position="56"/>
    </location>
</feature>
<evidence type="ECO:0000256" key="2">
    <source>
        <dbReference type="ARBA" id="ARBA00022963"/>
    </source>
</evidence>
<organism evidence="6 7">
    <name type="scientific">Mesotoga infera</name>
    <dbReference type="NCBI Taxonomy" id="1236046"/>
    <lineage>
        <taxon>Bacteria</taxon>
        <taxon>Thermotogati</taxon>
        <taxon>Thermotogota</taxon>
        <taxon>Thermotogae</taxon>
        <taxon>Kosmotogales</taxon>
        <taxon>Kosmotogaceae</taxon>
        <taxon>Mesotoga</taxon>
    </lineage>
</organism>
<keyword evidence="1 4" id="KW-0378">Hydrolase</keyword>
<proteinExistence type="predicted"/>
<comment type="caution">
    <text evidence="6">The sequence shown here is derived from an EMBL/GenBank/DDBJ whole genome shotgun (WGS) entry which is preliminary data.</text>
</comment>
<dbReference type="PANTHER" id="PTHR14226">
    <property type="entry name" value="NEUROPATHY TARGET ESTERASE/SWISS CHEESE D.MELANOGASTER"/>
    <property type="match status" value="1"/>
</dbReference>
<protein>
    <submittedName>
        <fullName evidence="6">Patatin</fullName>
    </submittedName>
</protein>
<keyword evidence="2 4" id="KW-0442">Lipid degradation</keyword>